<gene>
    <name evidence="1" type="ORF">H9948_06675</name>
</gene>
<organism evidence="1 2">
    <name type="scientific">Candidatus Jeotgalibaca merdavium</name>
    <dbReference type="NCBI Taxonomy" id="2838627"/>
    <lineage>
        <taxon>Bacteria</taxon>
        <taxon>Bacillati</taxon>
        <taxon>Bacillota</taxon>
        <taxon>Bacilli</taxon>
        <taxon>Lactobacillales</taxon>
        <taxon>Carnobacteriaceae</taxon>
        <taxon>Jeotgalibaca</taxon>
    </lineage>
</organism>
<sequence length="97" mass="11617">MSKEYPTHTELRMRSETIGEKVIFIKWKTTGDIQPAVARHVTGSCLPFPLPKHRYTDYRFLDSDYDMQHLDKKWHEIVSIYEAVEYFAKHPEQKIYV</sequence>
<proteinExistence type="predicted"/>
<comment type="caution">
    <text evidence="1">The sequence shown here is derived from an EMBL/GenBank/DDBJ whole genome shotgun (WGS) entry which is preliminary data.</text>
</comment>
<reference evidence="1" key="1">
    <citation type="journal article" date="2021" name="PeerJ">
        <title>Extensive microbial diversity within the chicken gut microbiome revealed by metagenomics and culture.</title>
        <authorList>
            <person name="Gilroy R."/>
            <person name="Ravi A."/>
            <person name="Getino M."/>
            <person name="Pursley I."/>
            <person name="Horton D.L."/>
            <person name="Alikhan N.F."/>
            <person name="Baker D."/>
            <person name="Gharbi K."/>
            <person name="Hall N."/>
            <person name="Watson M."/>
            <person name="Adriaenssens E.M."/>
            <person name="Foster-Nyarko E."/>
            <person name="Jarju S."/>
            <person name="Secka A."/>
            <person name="Antonio M."/>
            <person name="Oren A."/>
            <person name="Chaudhuri R.R."/>
            <person name="La Ragione R."/>
            <person name="Hildebrand F."/>
            <person name="Pallen M.J."/>
        </authorList>
    </citation>
    <scope>NUCLEOTIDE SEQUENCE</scope>
    <source>
        <strain evidence="1">CHK171-505</strain>
    </source>
</reference>
<reference evidence="1" key="2">
    <citation type="submission" date="2021-04" db="EMBL/GenBank/DDBJ databases">
        <authorList>
            <person name="Gilroy R."/>
        </authorList>
    </citation>
    <scope>NUCLEOTIDE SEQUENCE</scope>
    <source>
        <strain evidence="1">CHK171-505</strain>
    </source>
</reference>
<name>A0A9D2I2B4_9LACT</name>
<evidence type="ECO:0000313" key="1">
    <source>
        <dbReference type="EMBL" id="HJA90458.1"/>
    </source>
</evidence>
<accession>A0A9D2I2B4</accession>
<evidence type="ECO:0000313" key="2">
    <source>
        <dbReference type="Proteomes" id="UP000886856"/>
    </source>
</evidence>
<dbReference type="Proteomes" id="UP000886856">
    <property type="component" value="Unassembled WGS sequence"/>
</dbReference>
<dbReference type="AlphaFoldDB" id="A0A9D2I2B4"/>
<dbReference type="EMBL" id="DWYW01000152">
    <property type="protein sequence ID" value="HJA90458.1"/>
    <property type="molecule type" value="Genomic_DNA"/>
</dbReference>
<protein>
    <submittedName>
        <fullName evidence="1">Uncharacterized protein</fullName>
    </submittedName>
</protein>